<dbReference type="PRINTS" id="PR00038">
    <property type="entry name" value="HTHLUXR"/>
</dbReference>
<name>A0ABZ2PF98_9NOCA</name>
<dbReference type="PROSITE" id="PS50043">
    <property type="entry name" value="HTH_LUXR_2"/>
    <property type="match status" value="1"/>
</dbReference>
<dbReference type="SMART" id="SM00421">
    <property type="entry name" value="HTH_LUXR"/>
    <property type="match status" value="1"/>
</dbReference>
<dbReference type="SUPFAM" id="SSF46894">
    <property type="entry name" value="C-terminal effector domain of the bipartite response regulators"/>
    <property type="match status" value="1"/>
</dbReference>
<dbReference type="EMBL" id="CP147846">
    <property type="protein sequence ID" value="WXG67649.1"/>
    <property type="molecule type" value="Genomic_DNA"/>
</dbReference>
<dbReference type="InterPro" id="IPR036388">
    <property type="entry name" value="WH-like_DNA-bd_sf"/>
</dbReference>
<evidence type="ECO:0000256" key="3">
    <source>
        <dbReference type="ARBA" id="ARBA00023163"/>
    </source>
</evidence>
<evidence type="ECO:0000313" key="5">
    <source>
        <dbReference type="EMBL" id="WXG67649.1"/>
    </source>
</evidence>
<evidence type="ECO:0000256" key="1">
    <source>
        <dbReference type="ARBA" id="ARBA00023015"/>
    </source>
</evidence>
<evidence type="ECO:0000313" key="6">
    <source>
        <dbReference type="Proteomes" id="UP001432000"/>
    </source>
</evidence>
<keyword evidence="1" id="KW-0805">Transcription regulation</keyword>
<dbReference type="InterPro" id="IPR016032">
    <property type="entry name" value="Sig_transdc_resp-reg_C-effctor"/>
</dbReference>
<keyword evidence="3" id="KW-0804">Transcription</keyword>
<keyword evidence="6" id="KW-1185">Reference proteome</keyword>
<dbReference type="PANTHER" id="PTHR44688">
    <property type="entry name" value="DNA-BINDING TRANSCRIPTIONAL ACTIVATOR DEVR_DOSR"/>
    <property type="match status" value="1"/>
</dbReference>
<sequence length="801" mass="88699">MPPHSRTTGATDLWNELAQVLYMRGYVPGPIRNRPDEKLTPFYGVVALLNRLENPIVLVLHDRMDAPISDNFTHEEITQLLGLCQDVDIVLITASRNWLGKVAQTGFSYEVIDEQDLVFSVDDTKRALRARNIDHSHDDAEVARKVTLGIPSLMKFATNAFRAMVTTAPRGDHYLRTVSRSLDVYVEARIYRDDRISHLHGFIDAIAAAESIDADLAYALSRRPGTDAALAELHARGLLMIDKSTAESGRWMFAPALREAILKRQRDENNDPTPRLIYVARWHYDNGSYRDALRHAMQAQDWTLTMDIIEAQWVVLFSHDVSTLRAALRALPVDRLSGRPLLSAGRKLLTGVDALPVKTPFVLPATVDRLHTLAASRGAHETLVAGTVHSVLARMSGDYAAAEVLTRRLSILCRLMLDLAPDTEIDALGLLRYQWSINFQLAGQLHDSSIEAALAYRDSGSDALNMVARGSAGTSALNWALIGEHHRAQEWLVRKRLHPFTHGWLEPVIRTSGLAARGLIALDALDLERAEYTEAQLSTVGSRDELWPLVSYVRSNYALLQGIPAPALDQLRRHNMNRPSDTEKPSLVRWLLTAVEIDLLLACGWGNHADAVAARAGSDDWATVARARVYGLTGRHTQAISTARTLSNAASVPPRLLVDALLIEASSQLCLHDEAAAVSAWTRATSLVDHMKLHRSLAYMPRSDIETLERLAPKQSAAARYVLSLGLQPVFRVPITFVVLTERERAVLHALAAGLGHNHIAQELFVSTNTVKSQLRSVYKKLKAHTRDEALSAARDMGLLA</sequence>
<dbReference type="Proteomes" id="UP001432000">
    <property type="component" value="Chromosome"/>
</dbReference>
<reference evidence="5 6" key="1">
    <citation type="submission" date="2024-03" db="EMBL/GenBank/DDBJ databases">
        <title>Natural products discovery in diverse microorganisms through a two-stage MS feature dereplication strategy.</title>
        <authorList>
            <person name="Zhang R."/>
        </authorList>
    </citation>
    <scope>NUCLEOTIDE SEQUENCE [LARGE SCALE GENOMIC DNA]</scope>
    <source>
        <strain evidence="5 6">18930</strain>
    </source>
</reference>
<keyword evidence="2" id="KW-0238">DNA-binding</keyword>
<evidence type="ECO:0000259" key="4">
    <source>
        <dbReference type="PROSITE" id="PS50043"/>
    </source>
</evidence>
<organism evidence="5 6">
    <name type="scientific">Rhodococcus sovatensis</name>
    <dbReference type="NCBI Taxonomy" id="1805840"/>
    <lineage>
        <taxon>Bacteria</taxon>
        <taxon>Bacillati</taxon>
        <taxon>Actinomycetota</taxon>
        <taxon>Actinomycetes</taxon>
        <taxon>Mycobacteriales</taxon>
        <taxon>Nocardiaceae</taxon>
        <taxon>Rhodococcus</taxon>
    </lineage>
</organism>
<dbReference type="Gene3D" id="1.10.10.10">
    <property type="entry name" value="Winged helix-like DNA-binding domain superfamily/Winged helix DNA-binding domain"/>
    <property type="match status" value="1"/>
</dbReference>
<dbReference type="CDD" id="cd06170">
    <property type="entry name" value="LuxR_C_like"/>
    <property type="match status" value="1"/>
</dbReference>
<dbReference type="RefSeq" id="WP_338887344.1">
    <property type="nucleotide sequence ID" value="NZ_CP147846.1"/>
</dbReference>
<evidence type="ECO:0000256" key="2">
    <source>
        <dbReference type="ARBA" id="ARBA00023125"/>
    </source>
</evidence>
<proteinExistence type="predicted"/>
<dbReference type="Pfam" id="PF00196">
    <property type="entry name" value="GerE"/>
    <property type="match status" value="1"/>
</dbReference>
<dbReference type="PANTHER" id="PTHR44688:SF16">
    <property type="entry name" value="DNA-BINDING TRANSCRIPTIONAL ACTIVATOR DEVR_DOSR"/>
    <property type="match status" value="1"/>
</dbReference>
<gene>
    <name evidence="5" type="ORF">WDS16_20820</name>
</gene>
<protein>
    <submittedName>
        <fullName evidence="5">LuxR C-terminal-related transcriptional regulator</fullName>
    </submittedName>
</protein>
<dbReference type="InterPro" id="IPR000792">
    <property type="entry name" value="Tscrpt_reg_LuxR_C"/>
</dbReference>
<feature type="domain" description="HTH luxR-type" evidence="4">
    <location>
        <begin position="733"/>
        <end position="798"/>
    </location>
</feature>
<accession>A0ABZ2PF98</accession>